<dbReference type="Pfam" id="PF00069">
    <property type="entry name" value="Pkinase"/>
    <property type="match status" value="1"/>
</dbReference>
<dbReference type="InterPro" id="IPR050660">
    <property type="entry name" value="NEK_Ser/Thr_kinase"/>
</dbReference>
<keyword evidence="3" id="KW-0547">Nucleotide-binding</keyword>
<dbReference type="HOGENOM" id="CLU_045160_0_0_1"/>
<dbReference type="GO" id="GO:0004674">
    <property type="term" value="F:protein serine/threonine kinase activity"/>
    <property type="evidence" value="ECO:0007669"/>
    <property type="project" value="UniProtKB-EC"/>
</dbReference>
<evidence type="ECO:0000256" key="6">
    <source>
        <dbReference type="SAM" id="MobiDB-lite"/>
    </source>
</evidence>
<feature type="domain" description="Protein kinase" evidence="7">
    <location>
        <begin position="76"/>
        <end position="381"/>
    </location>
</feature>
<dbReference type="EC" id="2.7.11.1" evidence="1"/>
<dbReference type="SUPFAM" id="SSF56112">
    <property type="entry name" value="Protein kinase-like (PK-like)"/>
    <property type="match status" value="1"/>
</dbReference>
<name>M3AXM3_PSEFD</name>
<dbReference type="Proteomes" id="UP000016932">
    <property type="component" value="Unassembled WGS sequence"/>
</dbReference>
<keyword evidence="4" id="KW-0418">Kinase</keyword>
<accession>M3AXM3</accession>
<evidence type="ECO:0000256" key="4">
    <source>
        <dbReference type="ARBA" id="ARBA00022777"/>
    </source>
</evidence>
<dbReference type="GeneID" id="19341497"/>
<feature type="region of interest" description="Disordered" evidence="6">
    <location>
        <begin position="1"/>
        <end position="25"/>
    </location>
</feature>
<keyword evidence="5" id="KW-0067">ATP-binding</keyword>
<keyword evidence="2" id="KW-0808">Transferase</keyword>
<dbReference type="OrthoDB" id="310217at2759"/>
<evidence type="ECO:0000256" key="1">
    <source>
        <dbReference type="ARBA" id="ARBA00012513"/>
    </source>
</evidence>
<reference evidence="8 9" key="1">
    <citation type="journal article" date="2012" name="PLoS Pathog.">
        <title>Diverse lifestyles and strategies of plant pathogenesis encoded in the genomes of eighteen Dothideomycetes fungi.</title>
        <authorList>
            <person name="Ohm R.A."/>
            <person name="Feau N."/>
            <person name="Henrissat B."/>
            <person name="Schoch C.L."/>
            <person name="Horwitz B.A."/>
            <person name="Barry K.W."/>
            <person name="Condon B.J."/>
            <person name="Copeland A.C."/>
            <person name="Dhillon B."/>
            <person name="Glaser F."/>
            <person name="Hesse C.N."/>
            <person name="Kosti I."/>
            <person name="LaButti K."/>
            <person name="Lindquist E.A."/>
            <person name="Lucas S."/>
            <person name="Salamov A.A."/>
            <person name="Bradshaw R.E."/>
            <person name="Ciuffetti L."/>
            <person name="Hamelin R.C."/>
            <person name="Kema G.H.J."/>
            <person name="Lawrence C."/>
            <person name="Scott J.A."/>
            <person name="Spatafora J.W."/>
            <person name="Turgeon B.G."/>
            <person name="de Wit P.J.G.M."/>
            <person name="Zhong S."/>
            <person name="Goodwin S.B."/>
            <person name="Grigoriev I.V."/>
        </authorList>
    </citation>
    <scope>NUCLEOTIDE SEQUENCE [LARGE SCALE GENOMIC DNA]</scope>
    <source>
        <strain evidence="8 9">CIRAD86</strain>
    </source>
</reference>
<dbReference type="AlphaFoldDB" id="M3AXM3"/>
<organism evidence="8 9">
    <name type="scientific">Pseudocercospora fijiensis (strain CIRAD86)</name>
    <name type="common">Black leaf streak disease fungus</name>
    <name type="synonym">Mycosphaerella fijiensis</name>
    <dbReference type="NCBI Taxonomy" id="383855"/>
    <lineage>
        <taxon>Eukaryota</taxon>
        <taxon>Fungi</taxon>
        <taxon>Dikarya</taxon>
        <taxon>Ascomycota</taxon>
        <taxon>Pezizomycotina</taxon>
        <taxon>Dothideomycetes</taxon>
        <taxon>Dothideomycetidae</taxon>
        <taxon>Mycosphaerellales</taxon>
        <taxon>Mycosphaerellaceae</taxon>
        <taxon>Pseudocercospora</taxon>
    </lineage>
</organism>
<evidence type="ECO:0000256" key="5">
    <source>
        <dbReference type="ARBA" id="ARBA00022840"/>
    </source>
</evidence>
<dbReference type="PANTHER" id="PTHR43671:SF13">
    <property type="entry name" value="SERINE_THREONINE-PROTEIN KINASE NEK2"/>
    <property type="match status" value="1"/>
</dbReference>
<dbReference type="RefSeq" id="XP_007927161.1">
    <property type="nucleotide sequence ID" value="XM_007928970.1"/>
</dbReference>
<dbReference type="PANTHER" id="PTHR43671">
    <property type="entry name" value="SERINE/THREONINE-PROTEIN KINASE NEK"/>
    <property type="match status" value="1"/>
</dbReference>
<dbReference type="PROSITE" id="PS50011">
    <property type="entry name" value="PROTEIN_KINASE_DOM"/>
    <property type="match status" value="1"/>
</dbReference>
<dbReference type="VEuPathDB" id="FungiDB:MYCFIDRAFT_78720"/>
<proteinExistence type="predicted"/>
<dbReference type="InterPro" id="IPR000719">
    <property type="entry name" value="Prot_kinase_dom"/>
</dbReference>
<evidence type="ECO:0000259" key="7">
    <source>
        <dbReference type="PROSITE" id="PS50011"/>
    </source>
</evidence>
<dbReference type="EMBL" id="KB446559">
    <property type="protein sequence ID" value="EME81853.1"/>
    <property type="molecule type" value="Genomic_DNA"/>
</dbReference>
<dbReference type="eggNOG" id="KOG0032">
    <property type="taxonomic scope" value="Eukaryota"/>
</dbReference>
<evidence type="ECO:0000256" key="3">
    <source>
        <dbReference type="ARBA" id="ARBA00022741"/>
    </source>
</evidence>
<evidence type="ECO:0000256" key="2">
    <source>
        <dbReference type="ARBA" id="ARBA00022679"/>
    </source>
</evidence>
<sequence>MSRVQTSRANKYGPALGSSTRGSRSVLSRMASNTVSTFSTAVATITGKIIIGPTPTSIYDHLIKQDVLTLDPSDVLETIHHHGPTGDGQVTIVKSKTTGQCFARKVTHQTPLNSHNTSAWDFGPWKKPNEVHVFEVSRLKDHPHPRILSFTALRDDKPGQHVLWSRFCAGGNLAEQIDFWRVRRRTEVPHQFFLHIVVQTFEAIAFLHNGLRYAGNGKYYRDGNHKTIVHGDLKGENIFLRWSSENVGGMPDLVVGDFGTSIVEDHPGVRVMPGTLVYNAPEIQAIYGDNPINEDHFDLYFRAGAAKTPPTDIYTLGVLLYMIAAKSRFPFPADRDLSELRISRDYEIEGLEDFIVKCLQADPGKRATADYDEQTGIMQAVDKFRDLRDSMITKNSALGPTDWLHPERR</sequence>
<dbReference type="KEGG" id="pfj:MYCFIDRAFT_78720"/>
<gene>
    <name evidence="8" type="ORF">MYCFIDRAFT_78720</name>
</gene>
<dbReference type="SMART" id="SM00220">
    <property type="entry name" value="S_TKc"/>
    <property type="match status" value="1"/>
</dbReference>
<evidence type="ECO:0000313" key="9">
    <source>
        <dbReference type="Proteomes" id="UP000016932"/>
    </source>
</evidence>
<dbReference type="InterPro" id="IPR008271">
    <property type="entry name" value="Ser/Thr_kinase_AS"/>
</dbReference>
<dbReference type="GO" id="GO:0005524">
    <property type="term" value="F:ATP binding"/>
    <property type="evidence" value="ECO:0007669"/>
    <property type="project" value="UniProtKB-KW"/>
</dbReference>
<dbReference type="PROSITE" id="PS00108">
    <property type="entry name" value="PROTEIN_KINASE_ST"/>
    <property type="match status" value="1"/>
</dbReference>
<evidence type="ECO:0000313" key="8">
    <source>
        <dbReference type="EMBL" id="EME81853.1"/>
    </source>
</evidence>
<protein>
    <recommendedName>
        <fullName evidence="1">non-specific serine/threonine protein kinase</fullName>
        <ecNumber evidence="1">2.7.11.1</ecNumber>
    </recommendedName>
</protein>
<keyword evidence="9" id="KW-1185">Reference proteome</keyword>
<dbReference type="Gene3D" id="1.10.510.10">
    <property type="entry name" value="Transferase(Phosphotransferase) domain 1"/>
    <property type="match status" value="1"/>
</dbReference>
<dbReference type="InterPro" id="IPR011009">
    <property type="entry name" value="Kinase-like_dom_sf"/>
</dbReference>